<organism evidence="1 2">
    <name type="scientific">Rhabdobacter roseus</name>
    <dbReference type="NCBI Taxonomy" id="1655419"/>
    <lineage>
        <taxon>Bacteria</taxon>
        <taxon>Pseudomonadati</taxon>
        <taxon>Bacteroidota</taxon>
        <taxon>Cytophagia</taxon>
        <taxon>Cytophagales</taxon>
        <taxon>Cytophagaceae</taxon>
        <taxon>Rhabdobacter</taxon>
    </lineage>
</organism>
<accession>A0A840TWW1</accession>
<dbReference type="AlphaFoldDB" id="A0A840TWW1"/>
<dbReference type="RefSeq" id="WP_184174369.1">
    <property type="nucleotide sequence ID" value="NZ_JACHGF010000003.1"/>
</dbReference>
<name>A0A840TWW1_9BACT</name>
<evidence type="ECO:0000313" key="1">
    <source>
        <dbReference type="EMBL" id="MBB5284430.1"/>
    </source>
</evidence>
<protein>
    <submittedName>
        <fullName evidence="1">Uncharacterized protein</fullName>
    </submittedName>
</protein>
<gene>
    <name evidence="1" type="ORF">HNQ92_002573</name>
</gene>
<comment type="caution">
    <text evidence="1">The sequence shown here is derived from an EMBL/GenBank/DDBJ whole genome shotgun (WGS) entry which is preliminary data.</text>
</comment>
<evidence type="ECO:0000313" key="2">
    <source>
        <dbReference type="Proteomes" id="UP000557307"/>
    </source>
</evidence>
<proteinExistence type="predicted"/>
<reference evidence="1 2" key="1">
    <citation type="submission" date="2020-08" db="EMBL/GenBank/DDBJ databases">
        <title>Genomic Encyclopedia of Type Strains, Phase IV (KMG-IV): sequencing the most valuable type-strain genomes for metagenomic binning, comparative biology and taxonomic classification.</title>
        <authorList>
            <person name="Goeker M."/>
        </authorList>
    </citation>
    <scope>NUCLEOTIDE SEQUENCE [LARGE SCALE GENOMIC DNA]</scope>
    <source>
        <strain evidence="1 2">DSM 105074</strain>
    </source>
</reference>
<sequence>MNKPYIKAKDMLEAMRETKASGEGVPFVVGFLTADRRRRTGGQYRVMKATLSQGGKRSGSVAQRVINLVPFGTHDVQPVHFDNILFFNDHPVS</sequence>
<dbReference type="Proteomes" id="UP000557307">
    <property type="component" value="Unassembled WGS sequence"/>
</dbReference>
<dbReference type="EMBL" id="JACHGF010000003">
    <property type="protein sequence ID" value="MBB5284430.1"/>
    <property type="molecule type" value="Genomic_DNA"/>
</dbReference>
<keyword evidence="2" id="KW-1185">Reference proteome</keyword>